<dbReference type="PANTHER" id="PTHR12674:SF2">
    <property type="entry name" value="PREFOLDIN SUBUNIT 5"/>
    <property type="match status" value="1"/>
</dbReference>
<evidence type="ECO:0000313" key="5">
    <source>
        <dbReference type="EMBL" id="TKY85070.1"/>
    </source>
</evidence>
<dbReference type="SUPFAM" id="SSF46579">
    <property type="entry name" value="Prefoldin"/>
    <property type="match status" value="1"/>
</dbReference>
<dbReference type="InterPro" id="IPR009053">
    <property type="entry name" value="Prefoldin"/>
</dbReference>
<reference evidence="5 6" key="1">
    <citation type="submission" date="2019-05" db="EMBL/GenBank/DDBJ databases">
        <title>Sporisorium graminicola CBS 10092 draft sequencing and annotation.</title>
        <authorList>
            <person name="Solano-Gonzalez S."/>
            <person name="Caddick M.X."/>
            <person name="Darby A."/>
        </authorList>
    </citation>
    <scope>NUCLEOTIDE SEQUENCE [LARGE SCALE GENOMIC DNA]</scope>
    <source>
        <strain evidence="5 6">CBS 10092</strain>
    </source>
</reference>
<feature type="region of interest" description="Disordered" evidence="4">
    <location>
        <begin position="380"/>
        <end position="404"/>
    </location>
</feature>
<feature type="region of interest" description="Disordered" evidence="4">
    <location>
        <begin position="1326"/>
        <end position="1372"/>
    </location>
</feature>
<protein>
    <recommendedName>
        <fullName evidence="7">Prefoldin subunit 5</fullName>
    </recommendedName>
</protein>
<dbReference type="KEGG" id="sgra:EX895_006150"/>
<name>A0A4U7KLI1_9BASI</name>
<dbReference type="HAMAP" id="MF_00308">
    <property type="entry name" value="PfdA"/>
    <property type="match status" value="1"/>
</dbReference>
<dbReference type="Gene3D" id="1.10.287.370">
    <property type="match status" value="1"/>
</dbReference>
<dbReference type="Proteomes" id="UP000306050">
    <property type="component" value="Chromosome SGRAM_8"/>
</dbReference>
<dbReference type="GO" id="GO:1990115">
    <property type="term" value="P:RNA polymerase III assembly"/>
    <property type="evidence" value="ECO:0007669"/>
    <property type="project" value="TreeGrafter"/>
</dbReference>
<feature type="region of interest" description="Disordered" evidence="4">
    <location>
        <begin position="203"/>
        <end position="224"/>
    </location>
</feature>
<sequence>MGSKGQQVDLMSLDVQQLLEVKKQLETEVQHLTSSFGQLKAAQAKFKSCIDSVATIKPENKDKTTLIPLTSSLYVPGKLSDLDNVIVDVGTGYFVEKSTSDATKMYQEKVEFLTKNLEQLQETVLRQQENLQTTVEMIRLGIESVLHDPPFPNAAHAKTKRLRPVSAPTLDSRATDILAYRSQSNPKPPLSDADAYSHRDNVLKDSHSQWSRTHPPDRTLSTPSSAIQSCSRFQPTLPVQLLLDFLTGSVACDKEKYRQTKAQLPPGFHRIDAYLMLRELDPQSLSALSHFDIFSLIKRAGKDGLGGVLALLLEDIIGTDMTNTKAKPGYFHIYPGTEERYNLLRAILVRCNSGEFMLHNAAILNVFMLMLDDLIRVRPSSKASTPPKGDDDTTPSTLMSSSAHGASVRIPTNFPVGETMRLLELAMHLHNFELAPIINALRAHLEAHTPDFPSARQGAQLIAYYLQPNLRDFAAALDVVRALRDTNALPQQAVEDAVRDGKTYLAALEAFFSSAANEGQPRPSEAELQQICMDVSLRLIAMKCVMAHRPKGGVQYRKAFESLTASFRLDMLDADDRRNSAELRSLLNVPFRCTRNVFTHLVGQNDKSCLIEALYSLQRSDQRLLAMLPNRDLQDFCDAARTVDALHLAAEAYTLFVKAKTSAGLTRCLPTASKHVLARDGLMTDTDTFLAILGQLLSRGQRITVTALLRALRLLPLTDAVTGQLNLRFGERQRSRLVALLAEAALTEEAFELFQLWSHRRYEAKSNESSRLGSTLRRIGSVRIVDPLIERQVRLMHDSDRQFAISTEYLGPLVKNLCHHPSVSRRSDALKVSRDVGPSLEHLDKARFVIDVFRQACTPIDWTHYRLTSLAGACFTAKDVAGAFDALAKIVLLRRIPDQVDIYVLLGGLVEINADKAVNLFIQHCSAAASAGKRGRARTAGRIEEADAGLERLPKLAPMEPTPALITMLITRVLAQERLDLTEKLFRFSRAVGLDSRLRHVASMRAVFSPEVSPFKVTQTIHRMLQNGWTADPVFLEKLAQSLLERSMQAVQVPASDLAADGARQEEVQNAGKKPLPRKRLQLVQAATRLMKVSARSEDVVNLRTTLQALSAICSAGNLFDRQASLPTGTMTGESHPAAVRTARQRSQEERRSQWIACVDSIVYSLRWTRFFDKGDDYRQNLPLWKAGNARNGELVSVDLNEMLDYGFVGCQRQQARAHTSAAAAATLPTSSEASVESPTGIEGGADDAAAAPADGVVRNLMQRPPNVLPSFLFCRLIETYLALGDVSGAAEVASWMRDEAKLNLGLKGQGGKDFVSRIKAAVQARQAKRTPPSLQAATDFSPTSKDEEGSSILRMLAGQQSTARTKSWWSP</sequence>
<dbReference type="GO" id="GO:1990114">
    <property type="term" value="P:RNA polymerase II core complex assembly"/>
    <property type="evidence" value="ECO:0007669"/>
    <property type="project" value="TreeGrafter"/>
</dbReference>
<evidence type="ECO:0000256" key="3">
    <source>
        <dbReference type="SAM" id="Coils"/>
    </source>
</evidence>
<dbReference type="GO" id="GO:1990113">
    <property type="term" value="P:RNA polymerase I assembly"/>
    <property type="evidence" value="ECO:0007669"/>
    <property type="project" value="TreeGrafter"/>
</dbReference>
<dbReference type="CDD" id="cd23157">
    <property type="entry name" value="Prefoldin_5"/>
    <property type="match status" value="1"/>
</dbReference>
<feature type="compositionally biased region" description="Low complexity" evidence="4">
    <location>
        <begin position="1222"/>
        <end position="1235"/>
    </location>
</feature>
<comment type="similarity">
    <text evidence="1">Belongs to the prefoldin subunit alpha family.</text>
</comment>
<dbReference type="PANTHER" id="PTHR12674">
    <property type="entry name" value="PREFOLDIN SUBUNIT 5"/>
    <property type="match status" value="1"/>
</dbReference>
<dbReference type="GO" id="GO:0016272">
    <property type="term" value="C:prefoldin complex"/>
    <property type="evidence" value="ECO:0007669"/>
    <property type="project" value="InterPro"/>
</dbReference>
<keyword evidence="2" id="KW-0143">Chaperone</keyword>
<feature type="compositionally biased region" description="Polar residues" evidence="4">
    <location>
        <begin position="1333"/>
        <end position="1344"/>
    </location>
</feature>
<evidence type="ECO:0000256" key="2">
    <source>
        <dbReference type="ARBA" id="ARBA00023186"/>
    </source>
</evidence>
<accession>A0A4U7KLI1</accession>
<dbReference type="InterPro" id="IPR004127">
    <property type="entry name" value="Prefoldin_subunit_alpha"/>
</dbReference>
<dbReference type="InterPro" id="IPR011599">
    <property type="entry name" value="PFD_alpha_archaea"/>
</dbReference>
<dbReference type="RefSeq" id="XP_029737055.1">
    <property type="nucleotide sequence ID" value="XM_029886742.1"/>
</dbReference>
<keyword evidence="6" id="KW-1185">Reference proteome</keyword>
<evidence type="ECO:0000256" key="1">
    <source>
        <dbReference type="ARBA" id="ARBA00010048"/>
    </source>
</evidence>
<dbReference type="GO" id="GO:0051082">
    <property type="term" value="F:unfolded protein binding"/>
    <property type="evidence" value="ECO:0007669"/>
    <property type="project" value="InterPro"/>
</dbReference>
<evidence type="ECO:0000256" key="4">
    <source>
        <dbReference type="SAM" id="MobiDB-lite"/>
    </source>
</evidence>
<dbReference type="OrthoDB" id="2548707at2759"/>
<feature type="region of interest" description="Disordered" evidence="4">
    <location>
        <begin position="1222"/>
        <end position="1249"/>
    </location>
</feature>
<gene>
    <name evidence="5" type="ORF">EX895_006150</name>
</gene>
<feature type="coiled-coil region" evidence="3">
    <location>
        <begin position="103"/>
        <end position="137"/>
    </location>
</feature>
<feature type="compositionally biased region" description="Polar residues" evidence="4">
    <location>
        <begin position="394"/>
        <end position="404"/>
    </location>
</feature>
<dbReference type="GO" id="GO:0005737">
    <property type="term" value="C:cytoplasm"/>
    <property type="evidence" value="ECO:0007669"/>
    <property type="project" value="TreeGrafter"/>
</dbReference>
<dbReference type="FunFam" id="1.10.287.370:FF:000004">
    <property type="entry name" value="Probable prefoldin subunit 5"/>
    <property type="match status" value="1"/>
</dbReference>
<dbReference type="Pfam" id="PF02996">
    <property type="entry name" value="Prefoldin"/>
    <property type="match status" value="1"/>
</dbReference>
<keyword evidence="3" id="KW-0175">Coiled coil</keyword>
<dbReference type="EMBL" id="SRRM01000021">
    <property type="protein sequence ID" value="TKY85070.1"/>
    <property type="molecule type" value="Genomic_DNA"/>
</dbReference>
<dbReference type="GO" id="GO:0006457">
    <property type="term" value="P:protein folding"/>
    <property type="evidence" value="ECO:0007669"/>
    <property type="project" value="InterPro"/>
</dbReference>
<evidence type="ECO:0000313" key="6">
    <source>
        <dbReference type="Proteomes" id="UP000306050"/>
    </source>
</evidence>
<feature type="coiled-coil region" evidence="3">
    <location>
        <begin position="8"/>
        <end position="35"/>
    </location>
</feature>
<feature type="compositionally biased region" description="Polar residues" evidence="4">
    <location>
        <begin position="1359"/>
        <end position="1372"/>
    </location>
</feature>
<dbReference type="NCBIfam" id="TIGR00293">
    <property type="entry name" value="prefoldin subunit alpha"/>
    <property type="match status" value="1"/>
</dbReference>
<organism evidence="5 6">
    <name type="scientific">Sporisorium graminicola</name>
    <dbReference type="NCBI Taxonomy" id="280036"/>
    <lineage>
        <taxon>Eukaryota</taxon>
        <taxon>Fungi</taxon>
        <taxon>Dikarya</taxon>
        <taxon>Basidiomycota</taxon>
        <taxon>Ustilaginomycotina</taxon>
        <taxon>Ustilaginomycetes</taxon>
        <taxon>Ustilaginales</taxon>
        <taxon>Ustilaginaceae</taxon>
        <taxon>Sporisorium</taxon>
    </lineage>
</organism>
<comment type="caution">
    <text evidence="5">The sequence shown here is derived from an EMBL/GenBank/DDBJ whole genome shotgun (WGS) entry which is preliminary data.</text>
</comment>
<evidence type="ECO:0008006" key="7">
    <source>
        <dbReference type="Google" id="ProtNLM"/>
    </source>
</evidence>
<proteinExistence type="inferred from homology"/>
<dbReference type="GeneID" id="40729045"/>